<dbReference type="AlphaFoldDB" id="A0A6H2H677"/>
<dbReference type="RefSeq" id="WP_168920929.1">
    <property type="nucleotide sequence ID" value="NZ_CP051461.1"/>
</dbReference>
<proteinExistence type="predicted"/>
<keyword evidence="1" id="KW-1133">Transmembrane helix</keyword>
<protein>
    <submittedName>
        <fullName evidence="2">Uncharacterized protein</fullName>
    </submittedName>
</protein>
<feature type="transmembrane region" description="Helical" evidence="1">
    <location>
        <begin position="20"/>
        <end position="39"/>
    </location>
</feature>
<keyword evidence="1" id="KW-0472">Membrane</keyword>
<name>A0A6H2H677_9BURK</name>
<keyword evidence="3" id="KW-1185">Reference proteome</keyword>
<keyword evidence="1" id="KW-0812">Transmembrane</keyword>
<accession>A0A6H2H677</accession>
<evidence type="ECO:0000313" key="3">
    <source>
        <dbReference type="Proteomes" id="UP000502041"/>
    </source>
</evidence>
<gene>
    <name evidence="2" type="ORF">HC248_00269</name>
</gene>
<evidence type="ECO:0000313" key="2">
    <source>
        <dbReference type="EMBL" id="QJC55006.1"/>
    </source>
</evidence>
<reference evidence="2 3" key="1">
    <citation type="submission" date="2020-04" db="EMBL/GenBank/DDBJ databases">
        <title>Complete genome of a Psychrophilic, Marine, Gas Vacuolate Bacterium Polaromonas vacuolata KCTC 22033T.</title>
        <authorList>
            <person name="Hwang K."/>
            <person name="Kim K.M."/>
        </authorList>
    </citation>
    <scope>NUCLEOTIDE SEQUENCE [LARGE SCALE GENOMIC DNA]</scope>
    <source>
        <strain evidence="2 3">KCTC 22033</strain>
    </source>
</reference>
<dbReference type="Proteomes" id="UP000502041">
    <property type="component" value="Chromosome"/>
</dbReference>
<dbReference type="EMBL" id="CP051461">
    <property type="protein sequence ID" value="QJC55006.1"/>
    <property type="molecule type" value="Genomic_DNA"/>
</dbReference>
<organism evidence="2 3">
    <name type="scientific">Polaromonas vacuolata</name>
    <dbReference type="NCBI Taxonomy" id="37448"/>
    <lineage>
        <taxon>Bacteria</taxon>
        <taxon>Pseudomonadati</taxon>
        <taxon>Pseudomonadota</taxon>
        <taxon>Betaproteobacteria</taxon>
        <taxon>Burkholderiales</taxon>
        <taxon>Comamonadaceae</taxon>
        <taxon>Polaromonas</taxon>
    </lineage>
</organism>
<sequence length="84" mass="9670">MTYDRANAFTRHLLNFREGTTYITLGGGFTFVPALFEALNFSRFKFCVSLWSDGLYPRQELSAFKPVARHTALVKRIKDLSQYA</sequence>
<evidence type="ECO:0000256" key="1">
    <source>
        <dbReference type="SAM" id="Phobius"/>
    </source>
</evidence>
<dbReference type="KEGG" id="pvac:HC248_00269"/>